<dbReference type="PANTHER" id="PTHR40590">
    <property type="entry name" value="CYTOPLASMIC PROTEIN-RELATED"/>
    <property type="match status" value="1"/>
</dbReference>
<comment type="caution">
    <text evidence="2">The sequence shown here is derived from an EMBL/GenBank/DDBJ whole genome shotgun (WGS) entry which is preliminary data.</text>
</comment>
<keyword evidence="3" id="KW-1185">Reference proteome</keyword>
<name>A0A844Y8K6_9SPHN</name>
<organism evidence="2 3">
    <name type="scientific">Qipengyuania pelagi</name>
    <dbReference type="NCBI Taxonomy" id="994320"/>
    <lineage>
        <taxon>Bacteria</taxon>
        <taxon>Pseudomonadati</taxon>
        <taxon>Pseudomonadota</taxon>
        <taxon>Alphaproteobacteria</taxon>
        <taxon>Sphingomonadales</taxon>
        <taxon>Erythrobacteraceae</taxon>
        <taxon>Qipengyuania</taxon>
    </lineage>
</organism>
<evidence type="ECO:0008006" key="4">
    <source>
        <dbReference type="Google" id="ProtNLM"/>
    </source>
</evidence>
<dbReference type="AlphaFoldDB" id="A0A844Y8K6"/>
<reference evidence="2 3" key="1">
    <citation type="submission" date="2019-12" db="EMBL/GenBank/DDBJ databases">
        <title>Genomic-based taxomic classification of the family Erythrobacteraceae.</title>
        <authorList>
            <person name="Xu L."/>
        </authorList>
    </citation>
    <scope>NUCLEOTIDE SEQUENCE [LARGE SCALE GENOMIC DNA]</scope>
    <source>
        <strain evidence="2 3">JCM 17468</strain>
    </source>
</reference>
<dbReference type="CDD" id="cd14789">
    <property type="entry name" value="Tiki"/>
    <property type="match status" value="1"/>
</dbReference>
<dbReference type="EMBL" id="WTYD01000001">
    <property type="protein sequence ID" value="MXO53322.1"/>
    <property type="molecule type" value="Genomic_DNA"/>
</dbReference>
<dbReference type="Pfam" id="PF01963">
    <property type="entry name" value="TraB_PrgY_gumN"/>
    <property type="match status" value="1"/>
</dbReference>
<dbReference type="InterPro" id="IPR047111">
    <property type="entry name" value="YbaP-like"/>
</dbReference>
<protein>
    <recommendedName>
        <fullName evidence="4">TraB/GumN family protein</fullName>
    </recommendedName>
</protein>
<dbReference type="OrthoDB" id="9806326at2"/>
<dbReference type="InterPro" id="IPR002816">
    <property type="entry name" value="TraB/PrgY/GumN_fam"/>
</dbReference>
<keyword evidence="1" id="KW-0732">Signal</keyword>
<evidence type="ECO:0000313" key="3">
    <source>
        <dbReference type="Proteomes" id="UP000430272"/>
    </source>
</evidence>
<evidence type="ECO:0000313" key="2">
    <source>
        <dbReference type="EMBL" id="MXO53322.1"/>
    </source>
</evidence>
<feature type="signal peptide" evidence="1">
    <location>
        <begin position="1"/>
        <end position="22"/>
    </location>
</feature>
<sequence>MQLAFSVLAGLAAALLAPAAWAQDLDADVLSRHKQPAPAVTQDYEPSPAIWKLADEDTTIYLFGTFHVLPDGFRWRSAELDRVVGEADELVLETSDADGEAESQDLMVRMLSGIEKRVPTSQRLSPEAGEKWLALAKLTGTPPAVFDRMPPILAIMAVGLGQLDAMGSVRENGVETALQNEFAAAGKPIGSIENSADVFANVLAIDEDLLLAELEEDLIAWDGEDPEGFFLGEGTEADGLDLALEHRWAQGEPIDDLDFGDGEFGVLFEKVLLEDRNRAWAEWLDGRLDRPGTVLVAVGAGHFSGPKSVQVMLAERGLAAERLD</sequence>
<gene>
    <name evidence="2" type="ORF">GRI47_04785</name>
</gene>
<dbReference type="RefSeq" id="WP_160660196.1">
    <property type="nucleotide sequence ID" value="NZ_BAABDV010000001.1"/>
</dbReference>
<feature type="chain" id="PRO_5033029358" description="TraB/GumN family protein" evidence="1">
    <location>
        <begin position="23"/>
        <end position="324"/>
    </location>
</feature>
<dbReference type="PANTHER" id="PTHR40590:SF1">
    <property type="entry name" value="CYTOPLASMIC PROTEIN"/>
    <property type="match status" value="1"/>
</dbReference>
<dbReference type="Proteomes" id="UP000430272">
    <property type="component" value="Unassembled WGS sequence"/>
</dbReference>
<evidence type="ECO:0000256" key="1">
    <source>
        <dbReference type="SAM" id="SignalP"/>
    </source>
</evidence>
<proteinExistence type="predicted"/>
<accession>A0A844Y8K6</accession>